<keyword evidence="3" id="KW-1185">Reference proteome</keyword>
<keyword evidence="1" id="KW-0812">Transmembrane</keyword>
<evidence type="ECO:0000256" key="1">
    <source>
        <dbReference type="SAM" id="Phobius"/>
    </source>
</evidence>
<dbReference type="Proteomes" id="UP000078397">
    <property type="component" value="Unassembled WGS sequence"/>
</dbReference>
<dbReference type="GeneID" id="28847794"/>
<dbReference type="AlphaFoldDB" id="A0A179FSE6"/>
<protein>
    <submittedName>
        <fullName evidence="2">Uncharacterized protein</fullName>
    </submittedName>
</protein>
<dbReference type="OrthoDB" id="3890746at2759"/>
<sequence>MSSSLKNELSSSDFEVDSNELQSHSRIRKLHAIHNFRIGLTALALVAGITILGLSADTLSVYNGTHLPDNFMLPLWPESFDLRPTTSLVAGSAIVTAMNAVSLLASKTQFVRGRLIAHSSVSLVVPVIAFIASLVAMAFFYAINASTTVDTFQSWTCRWKSVPMSTRPYFGTLCKESQAALALAVFLVPLELIILVTACFQVLLEKKAGAIGRRNGSPALS</sequence>
<proteinExistence type="predicted"/>
<evidence type="ECO:0000313" key="2">
    <source>
        <dbReference type="EMBL" id="OAQ68178.1"/>
    </source>
</evidence>
<evidence type="ECO:0000313" key="3">
    <source>
        <dbReference type="Proteomes" id="UP000078397"/>
    </source>
</evidence>
<keyword evidence="1" id="KW-0472">Membrane</keyword>
<feature type="transmembrane region" description="Helical" evidence="1">
    <location>
        <begin position="38"/>
        <end position="62"/>
    </location>
</feature>
<feature type="transmembrane region" description="Helical" evidence="1">
    <location>
        <begin position="179"/>
        <end position="204"/>
    </location>
</feature>
<dbReference type="EMBL" id="LSBJ02000003">
    <property type="protein sequence ID" value="OAQ68178.1"/>
    <property type="molecule type" value="Genomic_DNA"/>
</dbReference>
<feature type="transmembrane region" description="Helical" evidence="1">
    <location>
        <begin position="82"/>
        <end position="104"/>
    </location>
</feature>
<dbReference type="KEGG" id="pchm:VFPPC_04447"/>
<organism evidence="2 3">
    <name type="scientific">Pochonia chlamydosporia 170</name>
    <dbReference type="NCBI Taxonomy" id="1380566"/>
    <lineage>
        <taxon>Eukaryota</taxon>
        <taxon>Fungi</taxon>
        <taxon>Dikarya</taxon>
        <taxon>Ascomycota</taxon>
        <taxon>Pezizomycotina</taxon>
        <taxon>Sordariomycetes</taxon>
        <taxon>Hypocreomycetidae</taxon>
        <taxon>Hypocreales</taxon>
        <taxon>Clavicipitaceae</taxon>
        <taxon>Pochonia</taxon>
    </lineage>
</organism>
<keyword evidence="1" id="KW-1133">Transmembrane helix</keyword>
<name>A0A179FSE6_METCM</name>
<accession>A0A179FSE6</accession>
<feature type="transmembrane region" description="Helical" evidence="1">
    <location>
        <begin position="116"/>
        <end position="143"/>
    </location>
</feature>
<dbReference type="RefSeq" id="XP_018145028.1">
    <property type="nucleotide sequence ID" value="XM_018283800.1"/>
</dbReference>
<reference evidence="2 3" key="1">
    <citation type="journal article" date="2016" name="PLoS Pathog.">
        <title>Biosynthesis of antibiotic leucinostatins in bio-control fungus Purpureocillium lilacinum and their inhibition on phytophthora revealed by genome mining.</title>
        <authorList>
            <person name="Wang G."/>
            <person name="Liu Z."/>
            <person name="Lin R."/>
            <person name="Li E."/>
            <person name="Mao Z."/>
            <person name="Ling J."/>
            <person name="Yang Y."/>
            <person name="Yin W.B."/>
            <person name="Xie B."/>
        </authorList>
    </citation>
    <scope>NUCLEOTIDE SEQUENCE [LARGE SCALE GENOMIC DNA]</scope>
    <source>
        <strain evidence="2">170</strain>
    </source>
</reference>
<comment type="caution">
    <text evidence="2">The sequence shown here is derived from an EMBL/GenBank/DDBJ whole genome shotgun (WGS) entry which is preliminary data.</text>
</comment>
<gene>
    <name evidence="2" type="ORF">VFPPC_04447</name>
</gene>